<dbReference type="EMBL" id="JACEIK010001281">
    <property type="protein sequence ID" value="MCD7467891.1"/>
    <property type="molecule type" value="Genomic_DNA"/>
</dbReference>
<evidence type="ECO:0000313" key="2">
    <source>
        <dbReference type="EMBL" id="MCD7467891.1"/>
    </source>
</evidence>
<sequence length="158" mass="18023">MSREARVWLKIVCACLLPGKHVTYVTRERVCLFYALMTRMPINVTKEHEGVNGPVLSVNEHNTRIDKMLSHLYSMQILQLRMNGVTEKQLQQLNMNYPLSENSRALCRLDPGFEDPIDDDVITEDEMARVHSDIESSDAEEKDSKMGEAALAPTNDEE</sequence>
<name>A0ABS8T908_DATST</name>
<dbReference type="Proteomes" id="UP000823775">
    <property type="component" value="Unassembled WGS sequence"/>
</dbReference>
<feature type="region of interest" description="Disordered" evidence="1">
    <location>
        <begin position="128"/>
        <end position="158"/>
    </location>
</feature>
<comment type="caution">
    <text evidence="2">The sequence shown here is derived from an EMBL/GenBank/DDBJ whole genome shotgun (WGS) entry which is preliminary data.</text>
</comment>
<evidence type="ECO:0000256" key="1">
    <source>
        <dbReference type="SAM" id="MobiDB-lite"/>
    </source>
</evidence>
<keyword evidence="3" id="KW-1185">Reference proteome</keyword>
<protein>
    <submittedName>
        <fullName evidence="2">Uncharacterized protein</fullName>
    </submittedName>
</protein>
<reference evidence="2 3" key="1">
    <citation type="journal article" date="2021" name="BMC Genomics">
        <title>Datura genome reveals duplications of psychoactive alkaloid biosynthetic genes and high mutation rate following tissue culture.</title>
        <authorList>
            <person name="Rajewski A."/>
            <person name="Carter-House D."/>
            <person name="Stajich J."/>
            <person name="Litt A."/>
        </authorList>
    </citation>
    <scope>NUCLEOTIDE SEQUENCE [LARGE SCALE GENOMIC DNA]</scope>
    <source>
        <strain evidence="2">AR-01</strain>
    </source>
</reference>
<evidence type="ECO:0000313" key="3">
    <source>
        <dbReference type="Proteomes" id="UP000823775"/>
    </source>
</evidence>
<gene>
    <name evidence="2" type="ORF">HAX54_005587</name>
</gene>
<proteinExistence type="predicted"/>
<organism evidence="2 3">
    <name type="scientific">Datura stramonium</name>
    <name type="common">Jimsonweed</name>
    <name type="synonym">Common thornapple</name>
    <dbReference type="NCBI Taxonomy" id="4076"/>
    <lineage>
        <taxon>Eukaryota</taxon>
        <taxon>Viridiplantae</taxon>
        <taxon>Streptophyta</taxon>
        <taxon>Embryophyta</taxon>
        <taxon>Tracheophyta</taxon>
        <taxon>Spermatophyta</taxon>
        <taxon>Magnoliopsida</taxon>
        <taxon>eudicotyledons</taxon>
        <taxon>Gunneridae</taxon>
        <taxon>Pentapetalae</taxon>
        <taxon>asterids</taxon>
        <taxon>lamiids</taxon>
        <taxon>Solanales</taxon>
        <taxon>Solanaceae</taxon>
        <taxon>Solanoideae</taxon>
        <taxon>Datureae</taxon>
        <taxon>Datura</taxon>
    </lineage>
</organism>
<accession>A0ABS8T908</accession>